<dbReference type="AlphaFoldDB" id="A0A9D4K4S4"/>
<dbReference type="EMBL" id="JAIWYP010000004">
    <property type="protein sequence ID" value="KAH3833032.1"/>
    <property type="molecule type" value="Genomic_DNA"/>
</dbReference>
<accession>A0A9D4K4S4</accession>
<protein>
    <submittedName>
        <fullName evidence="1">Uncharacterized protein</fullName>
    </submittedName>
</protein>
<gene>
    <name evidence="1" type="ORF">DPMN_106334</name>
</gene>
<sequence length="148" mass="16765">MPLHGYTLIRRHKVRSSEPKTYCYLKANRVTPIKTALMHRLVWSNAGHMWHHCTGLSGATLAICGIIAQACLEQRWPYVASLHRLVWSNAGHMWHHCTGLSGATLAICGIIALEQHWPYVASLPCLEQRWPYLASLPFLQSGQELPSW</sequence>
<dbReference type="Proteomes" id="UP000828390">
    <property type="component" value="Unassembled WGS sequence"/>
</dbReference>
<keyword evidence="2" id="KW-1185">Reference proteome</keyword>
<organism evidence="1 2">
    <name type="scientific">Dreissena polymorpha</name>
    <name type="common">Zebra mussel</name>
    <name type="synonym">Mytilus polymorpha</name>
    <dbReference type="NCBI Taxonomy" id="45954"/>
    <lineage>
        <taxon>Eukaryota</taxon>
        <taxon>Metazoa</taxon>
        <taxon>Spiralia</taxon>
        <taxon>Lophotrochozoa</taxon>
        <taxon>Mollusca</taxon>
        <taxon>Bivalvia</taxon>
        <taxon>Autobranchia</taxon>
        <taxon>Heteroconchia</taxon>
        <taxon>Euheterodonta</taxon>
        <taxon>Imparidentia</taxon>
        <taxon>Neoheterodontei</taxon>
        <taxon>Myida</taxon>
        <taxon>Dreissenoidea</taxon>
        <taxon>Dreissenidae</taxon>
        <taxon>Dreissena</taxon>
    </lineage>
</organism>
<reference evidence="1" key="1">
    <citation type="journal article" date="2019" name="bioRxiv">
        <title>The Genome of the Zebra Mussel, Dreissena polymorpha: A Resource for Invasive Species Research.</title>
        <authorList>
            <person name="McCartney M.A."/>
            <person name="Auch B."/>
            <person name="Kono T."/>
            <person name="Mallez S."/>
            <person name="Zhang Y."/>
            <person name="Obille A."/>
            <person name="Becker A."/>
            <person name="Abrahante J.E."/>
            <person name="Garbe J."/>
            <person name="Badalamenti J.P."/>
            <person name="Herman A."/>
            <person name="Mangelson H."/>
            <person name="Liachko I."/>
            <person name="Sullivan S."/>
            <person name="Sone E.D."/>
            <person name="Koren S."/>
            <person name="Silverstein K.A.T."/>
            <person name="Beckman K.B."/>
            <person name="Gohl D.M."/>
        </authorList>
    </citation>
    <scope>NUCLEOTIDE SEQUENCE</scope>
    <source>
        <strain evidence="1">Duluth1</strain>
        <tissue evidence="1">Whole animal</tissue>
    </source>
</reference>
<evidence type="ECO:0000313" key="1">
    <source>
        <dbReference type="EMBL" id="KAH3833032.1"/>
    </source>
</evidence>
<comment type="caution">
    <text evidence="1">The sequence shown here is derived from an EMBL/GenBank/DDBJ whole genome shotgun (WGS) entry which is preliminary data.</text>
</comment>
<evidence type="ECO:0000313" key="2">
    <source>
        <dbReference type="Proteomes" id="UP000828390"/>
    </source>
</evidence>
<name>A0A9D4K4S4_DREPO</name>
<reference evidence="1" key="2">
    <citation type="submission" date="2020-11" db="EMBL/GenBank/DDBJ databases">
        <authorList>
            <person name="McCartney M.A."/>
            <person name="Auch B."/>
            <person name="Kono T."/>
            <person name="Mallez S."/>
            <person name="Becker A."/>
            <person name="Gohl D.M."/>
            <person name="Silverstein K.A.T."/>
            <person name="Koren S."/>
            <person name="Bechman K.B."/>
            <person name="Herman A."/>
            <person name="Abrahante J.E."/>
            <person name="Garbe J."/>
        </authorList>
    </citation>
    <scope>NUCLEOTIDE SEQUENCE</scope>
    <source>
        <strain evidence="1">Duluth1</strain>
        <tissue evidence="1">Whole animal</tissue>
    </source>
</reference>
<proteinExistence type="predicted"/>